<dbReference type="Proteomes" id="UP000054653">
    <property type="component" value="Unassembled WGS sequence"/>
</dbReference>
<evidence type="ECO:0000313" key="2">
    <source>
        <dbReference type="EMBL" id="KRY44258.1"/>
    </source>
</evidence>
<dbReference type="AlphaFoldDB" id="A0A0V1C509"/>
<dbReference type="EMBL" id="JYDI01000659">
    <property type="protein sequence ID" value="KRY44263.1"/>
    <property type="molecule type" value="Genomic_DNA"/>
</dbReference>
<evidence type="ECO:0000313" key="3">
    <source>
        <dbReference type="EMBL" id="KRY44263.1"/>
    </source>
</evidence>
<organism evidence="2 4">
    <name type="scientific">Trichinella britovi</name>
    <name type="common">Parasitic roundworm</name>
    <dbReference type="NCBI Taxonomy" id="45882"/>
    <lineage>
        <taxon>Eukaryota</taxon>
        <taxon>Metazoa</taxon>
        <taxon>Ecdysozoa</taxon>
        <taxon>Nematoda</taxon>
        <taxon>Enoplea</taxon>
        <taxon>Dorylaimia</taxon>
        <taxon>Trichinellida</taxon>
        <taxon>Trichinellidae</taxon>
        <taxon>Trichinella</taxon>
    </lineage>
</organism>
<comment type="caution">
    <text evidence="2">The sequence shown here is derived from an EMBL/GenBank/DDBJ whole genome shotgun (WGS) entry which is preliminary data.</text>
</comment>
<protein>
    <submittedName>
        <fullName evidence="2">Uncharacterized protein</fullName>
    </submittedName>
</protein>
<evidence type="ECO:0000313" key="1">
    <source>
        <dbReference type="EMBL" id="KRY44052.1"/>
    </source>
</evidence>
<proteinExistence type="predicted"/>
<reference evidence="2 4" key="1">
    <citation type="submission" date="2015-01" db="EMBL/GenBank/DDBJ databases">
        <title>Evolution of Trichinella species and genotypes.</title>
        <authorList>
            <person name="Korhonen P.K."/>
            <person name="Edoardo P."/>
            <person name="Giuseppe L.R."/>
            <person name="Gasser R.B."/>
        </authorList>
    </citation>
    <scope>NUCLEOTIDE SEQUENCE [LARGE SCALE GENOMIC DNA]</scope>
    <source>
        <strain evidence="2">ISS120</strain>
    </source>
</reference>
<dbReference type="EMBL" id="JYDI01000753">
    <property type="protein sequence ID" value="KRY44052.1"/>
    <property type="molecule type" value="Genomic_DNA"/>
</dbReference>
<accession>A0A0V1C509</accession>
<name>A0A0V1C509_TRIBR</name>
<evidence type="ECO:0000313" key="4">
    <source>
        <dbReference type="Proteomes" id="UP000054653"/>
    </source>
</evidence>
<keyword evidence="4" id="KW-1185">Reference proteome</keyword>
<gene>
    <name evidence="2" type="ORF">T03_11511</name>
    <name evidence="3" type="ORF">T03_1644</name>
    <name evidence="1" type="ORF">T03_3002</name>
</gene>
<dbReference type="EMBL" id="JYDI01000660">
    <property type="protein sequence ID" value="KRY44258.1"/>
    <property type="molecule type" value="Genomic_DNA"/>
</dbReference>
<sequence length="113" mass="12683">MPIVSTPTRVALLFELPHSFLIIFLETSPGQPEPAVTILLNSRNMQEPLGPERYLSLASDLRETVRANFTEVGHLDSIEARCRAKVHQFEVFAHLTVYGSLSRRASEERGHGQ</sequence>